<dbReference type="RefSeq" id="WP_035901961.1">
    <property type="nucleotide sequence ID" value="NZ_AVPK01000001.1"/>
</dbReference>
<dbReference type="Gene3D" id="3.40.50.300">
    <property type="entry name" value="P-loop containing nucleotide triphosphate hydrolases"/>
    <property type="match status" value="1"/>
</dbReference>
<dbReference type="InterPro" id="IPR015854">
    <property type="entry name" value="ABC_transpr_LolD-like"/>
</dbReference>
<sequence>MSTPAYLEVSRVERTFGSGPTAVHALRGVSLTAGTGEVVAVRGRSGSGKTSLLNIIGGLDRPDAGTVRVDGVEVTALSDDDVLALRRTTVAYVFQSFGLVPILNAHENVEIPLRLRGVDPAEREARVTEALDHVGLAKHAKQRPGQLSGGQQQRVALARALAARPGLLLADEPTGQLDSETGREIMELIVRLAKEGQMTTVVTTHDPVLLSLADRVLEIADGAIGEPAESATAGGAH</sequence>
<evidence type="ECO:0000256" key="1">
    <source>
        <dbReference type="ARBA" id="ARBA00022448"/>
    </source>
</evidence>
<dbReference type="SMART" id="SM00382">
    <property type="entry name" value="AAA"/>
    <property type="match status" value="1"/>
</dbReference>
<keyword evidence="2" id="KW-0547">Nucleotide-binding</keyword>
<dbReference type="STRING" id="1385521.N803_01430"/>
<dbReference type="Pfam" id="PF00005">
    <property type="entry name" value="ABC_tran"/>
    <property type="match status" value="1"/>
</dbReference>
<comment type="caution">
    <text evidence="5">The sequence shown here is derived from an EMBL/GenBank/DDBJ whole genome shotgun (WGS) entry which is preliminary data.</text>
</comment>
<dbReference type="Proteomes" id="UP000030011">
    <property type="component" value="Unassembled WGS sequence"/>
</dbReference>
<name>A0A0A0JSY2_9MICO</name>
<dbReference type="InterPro" id="IPR027417">
    <property type="entry name" value="P-loop_NTPase"/>
</dbReference>
<evidence type="ECO:0000313" key="5">
    <source>
        <dbReference type="EMBL" id="KGN39192.1"/>
    </source>
</evidence>
<dbReference type="PANTHER" id="PTHR24220:SF685">
    <property type="entry name" value="ABC TRANSPORTER RELATED"/>
    <property type="match status" value="1"/>
</dbReference>
<evidence type="ECO:0000313" key="6">
    <source>
        <dbReference type="Proteomes" id="UP000030011"/>
    </source>
</evidence>
<dbReference type="InterPro" id="IPR003593">
    <property type="entry name" value="AAA+_ATPase"/>
</dbReference>
<dbReference type="eggNOG" id="COG1136">
    <property type="taxonomic scope" value="Bacteria"/>
</dbReference>
<dbReference type="FunFam" id="3.40.50.300:FF:000032">
    <property type="entry name" value="Export ABC transporter ATP-binding protein"/>
    <property type="match status" value="1"/>
</dbReference>
<dbReference type="CDD" id="cd03255">
    <property type="entry name" value="ABC_MJ0796_LolCDE_FtsE"/>
    <property type="match status" value="1"/>
</dbReference>
<dbReference type="InterPro" id="IPR017911">
    <property type="entry name" value="MacB-like_ATP-bd"/>
</dbReference>
<keyword evidence="1" id="KW-0813">Transport</keyword>
<dbReference type="EMBL" id="AVPK01000001">
    <property type="protein sequence ID" value="KGN39192.1"/>
    <property type="molecule type" value="Genomic_DNA"/>
</dbReference>
<reference evidence="5 6" key="1">
    <citation type="submission" date="2013-08" db="EMBL/GenBank/DDBJ databases">
        <title>The genome sequence of Knoellia subterranea.</title>
        <authorList>
            <person name="Zhu W."/>
            <person name="Wang G."/>
        </authorList>
    </citation>
    <scope>NUCLEOTIDE SEQUENCE [LARGE SCALE GENOMIC DNA]</scope>
    <source>
        <strain evidence="5 6">KCTC 19937</strain>
    </source>
</reference>
<dbReference type="GO" id="GO:0016887">
    <property type="term" value="F:ATP hydrolysis activity"/>
    <property type="evidence" value="ECO:0007669"/>
    <property type="project" value="InterPro"/>
</dbReference>
<keyword evidence="6" id="KW-1185">Reference proteome</keyword>
<dbReference type="GO" id="GO:0005524">
    <property type="term" value="F:ATP binding"/>
    <property type="evidence" value="ECO:0007669"/>
    <property type="project" value="UniProtKB-KW"/>
</dbReference>
<dbReference type="SUPFAM" id="SSF52540">
    <property type="entry name" value="P-loop containing nucleoside triphosphate hydrolases"/>
    <property type="match status" value="1"/>
</dbReference>
<evidence type="ECO:0000256" key="2">
    <source>
        <dbReference type="ARBA" id="ARBA00022741"/>
    </source>
</evidence>
<dbReference type="OrthoDB" id="9802264at2"/>
<protein>
    <submittedName>
        <fullName evidence="5">ABC transporter</fullName>
    </submittedName>
</protein>
<feature type="domain" description="ABC transporter" evidence="4">
    <location>
        <begin position="7"/>
        <end position="236"/>
    </location>
</feature>
<dbReference type="PROSITE" id="PS00211">
    <property type="entry name" value="ABC_TRANSPORTER_1"/>
    <property type="match status" value="1"/>
</dbReference>
<keyword evidence="3" id="KW-0067">ATP-binding</keyword>
<evidence type="ECO:0000256" key="3">
    <source>
        <dbReference type="ARBA" id="ARBA00022840"/>
    </source>
</evidence>
<accession>A0A0A0JSY2</accession>
<evidence type="ECO:0000259" key="4">
    <source>
        <dbReference type="PROSITE" id="PS50893"/>
    </source>
</evidence>
<dbReference type="PROSITE" id="PS50893">
    <property type="entry name" value="ABC_TRANSPORTER_2"/>
    <property type="match status" value="1"/>
</dbReference>
<dbReference type="InterPro" id="IPR003439">
    <property type="entry name" value="ABC_transporter-like_ATP-bd"/>
</dbReference>
<dbReference type="GO" id="GO:0022857">
    <property type="term" value="F:transmembrane transporter activity"/>
    <property type="evidence" value="ECO:0007669"/>
    <property type="project" value="TreeGrafter"/>
</dbReference>
<dbReference type="GO" id="GO:0005886">
    <property type="term" value="C:plasma membrane"/>
    <property type="evidence" value="ECO:0007669"/>
    <property type="project" value="TreeGrafter"/>
</dbReference>
<dbReference type="AlphaFoldDB" id="A0A0A0JSY2"/>
<proteinExistence type="predicted"/>
<dbReference type="GO" id="GO:0098796">
    <property type="term" value="C:membrane protein complex"/>
    <property type="evidence" value="ECO:0007669"/>
    <property type="project" value="UniProtKB-ARBA"/>
</dbReference>
<dbReference type="InterPro" id="IPR017871">
    <property type="entry name" value="ABC_transporter-like_CS"/>
</dbReference>
<organism evidence="5 6">
    <name type="scientific">Knoellia subterranea KCTC 19937</name>
    <dbReference type="NCBI Taxonomy" id="1385521"/>
    <lineage>
        <taxon>Bacteria</taxon>
        <taxon>Bacillati</taxon>
        <taxon>Actinomycetota</taxon>
        <taxon>Actinomycetes</taxon>
        <taxon>Micrococcales</taxon>
        <taxon>Intrasporangiaceae</taxon>
        <taxon>Knoellia</taxon>
    </lineage>
</organism>
<dbReference type="PANTHER" id="PTHR24220">
    <property type="entry name" value="IMPORT ATP-BINDING PROTEIN"/>
    <property type="match status" value="1"/>
</dbReference>
<gene>
    <name evidence="5" type="ORF">N803_01430</name>
</gene>